<feature type="transmembrane region" description="Helical" evidence="1">
    <location>
        <begin position="42"/>
        <end position="59"/>
    </location>
</feature>
<keyword evidence="1" id="KW-1133">Transmembrane helix</keyword>
<keyword evidence="1" id="KW-0812">Transmembrane</keyword>
<evidence type="ECO:0000313" key="3">
    <source>
        <dbReference type="Proteomes" id="UP000837932"/>
    </source>
</evidence>
<evidence type="ECO:0000256" key="1">
    <source>
        <dbReference type="SAM" id="Phobius"/>
    </source>
</evidence>
<evidence type="ECO:0000313" key="2">
    <source>
        <dbReference type="EMBL" id="CAH0994333.1"/>
    </source>
</evidence>
<sequence>MNIINRNKLTIVGVVIGAIGGYLYYYYVGCASGTCPITSKPLNSTLYGAVMGSLFINIFKKE</sequence>
<keyword evidence="1" id="KW-0472">Membrane</keyword>
<evidence type="ECO:0008006" key="4">
    <source>
        <dbReference type="Google" id="ProtNLM"/>
    </source>
</evidence>
<organism evidence="2 3">
    <name type="scientific">Emticicia aquatica</name>
    <dbReference type="NCBI Taxonomy" id="1681835"/>
    <lineage>
        <taxon>Bacteria</taxon>
        <taxon>Pseudomonadati</taxon>
        <taxon>Bacteroidota</taxon>
        <taxon>Cytophagia</taxon>
        <taxon>Cytophagales</taxon>
        <taxon>Leadbetterellaceae</taxon>
        <taxon>Emticicia</taxon>
    </lineage>
</organism>
<dbReference type="Pfam" id="PF19628">
    <property type="entry name" value="DUF6132"/>
    <property type="match status" value="1"/>
</dbReference>
<proteinExistence type="predicted"/>
<dbReference type="InterPro" id="IPR045764">
    <property type="entry name" value="DUF6132"/>
</dbReference>
<accession>A0ABM9AKU2</accession>
<dbReference type="RefSeq" id="WP_238804081.1">
    <property type="nucleotide sequence ID" value="NZ_CAKLPY010000001.1"/>
</dbReference>
<comment type="caution">
    <text evidence="2">The sequence shown here is derived from an EMBL/GenBank/DDBJ whole genome shotgun (WGS) entry which is preliminary data.</text>
</comment>
<name>A0ABM9AKU2_9BACT</name>
<dbReference type="EMBL" id="CAKLPY010000001">
    <property type="protein sequence ID" value="CAH0994333.1"/>
    <property type="molecule type" value="Genomic_DNA"/>
</dbReference>
<dbReference type="Proteomes" id="UP000837932">
    <property type="component" value="Unassembled WGS sequence"/>
</dbReference>
<reference evidence="2" key="1">
    <citation type="submission" date="2021-12" db="EMBL/GenBank/DDBJ databases">
        <authorList>
            <person name="Rodrigo-Torres L."/>
            <person name="Arahal R. D."/>
            <person name="Lucena T."/>
        </authorList>
    </citation>
    <scope>NUCLEOTIDE SEQUENCE</scope>
    <source>
        <strain evidence="2">CECT 8858</strain>
    </source>
</reference>
<keyword evidence="3" id="KW-1185">Reference proteome</keyword>
<feature type="transmembrane region" description="Helical" evidence="1">
    <location>
        <begin position="9"/>
        <end position="27"/>
    </location>
</feature>
<gene>
    <name evidence="2" type="ORF">EMA8858_00442</name>
</gene>
<protein>
    <recommendedName>
        <fullName evidence="4">YtxH domain-containing protein</fullName>
    </recommendedName>
</protein>